<feature type="transmembrane region" description="Helical" evidence="7">
    <location>
        <begin position="159"/>
        <end position="181"/>
    </location>
</feature>
<feature type="region of interest" description="Disordered" evidence="6">
    <location>
        <begin position="316"/>
        <end position="350"/>
    </location>
</feature>
<evidence type="ECO:0000256" key="1">
    <source>
        <dbReference type="ARBA" id="ARBA00004141"/>
    </source>
</evidence>
<evidence type="ECO:0000313" key="9">
    <source>
        <dbReference type="EMBL" id="MBZ5738399.1"/>
    </source>
</evidence>
<accession>A0ABS7UBM0</accession>
<feature type="domain" description="EamA" evidence="8">
    <location>
        <begin position="16"/>
        <end position="147"/>
    </location>
</feature>
<dbReference type="RefSeq" id="WP_224122771.1">
    <property type="nucleotide sequence ID" value="NZ_JAIQZJ010000004.1"/>
</dbReference>
<name>A0ABS7UBM0_9ACTN</name>
<protein>
    <submittedName>
        <fullName evidence="9">EamA family transporter</fullName>
    </submittedName>
</protein>
<organism evidence="9 10">
    <name type="scientific">Nocardioides mangrovi</name>
    <dbReference type="NCBI Taxonomy" id="2874580"/>
    <lineage>
        <taxon>Bacteria</taxon>
        <taxon>Bacillati</taxon>
        <taxon>Actinomycetota</taxon>
        <taxon>Actinomycetes</taxon>
        <taxon>Propionibacteriales</taxon>
        <taxon>Nocardioidaceae</taxon>
        <taxon>Nocardioides</taxon>
    </lineage>
</organism>
<comment type="similarity">
    <text evidence="2">Belongs to the EamA transporter family.</text>
</comment>
<evidence type="ECO:0000256" key="6">
    <source>
        <dbReference type="SAM" id="MobiDB-lite"/>
    </source>
</evidence>
<gene>
    <name evidence="9" type="ORF">K8U61_09515</name>
</gene>
<feature type="transmembrane region" description="Helical" evidence="7">
    <location>
        <begin position="252"/>
        <end position="272"/>
    </location>
</feature>
<dbReference type="InterPro" id="IPR037185">
    <property type="entry name" value="EmrE-like"/>
</dbReference>
<dbReference type="SUPFAM" id="SSF103481">
    <property type="entry name" value="Multidrug resistance efflux transporter EmrE"/>
    <property type="match status" value="2"/>
</dbReference>
<dbReference type="InterPro" id="IPR050638">
    <property type="entry name" value="AA-Vitamin_Transporters"/>
</dbReference>
<keyword evidence="10" id="KW-1185">Reference proteome</keyword>
<feature type="compositionally biased region" description="Basic and acidic residues" evidence="6">
    <location>
        <begin position="341"/>
        <end position="350"/>
    </location>
</feature>
<feature type="transmembrane region" description="Helical" evidence="7">
    <location>
        <begin position="75"/>
        <end position="95"/>
    </location>
</feature>
<feature type="transmembrane region" description="Helical" evidence="7">
    <location>
        <begin position="220"/>
        <end position="245"/>
    </location>
</feature>
<evidence type="ECO:0000259" key="8">
    <source>
        <dbReference type="Pfam" id="PF00892"/>
    </source>
</evidence>
<feature type="domain" description="EamA" evidence="8">
    <location>
        <begin position="161"/>
        <end position="296"/>
    </location>
</feature>
<dbReference type="Proteomes" id="UP000780875">
    <property type="component" value="Unassembled WGS sequence"/>
</dbReference>
<evidence type="ECO:0000313" key="10">
    <source>
        <dbReference type="Proteomes" id="UP000780875"/>
    </source>
</evidence>
<feature type="transmembrane region" description="Helical" evidence="7">
    <location>
        <begin position="278"/>
        <end position="297"/>
    </location>
</feature>
<evidence type="ECO:0000256" key="7">
    <source>
        <dbReference type="SAM" id="Phobius"/>
    </source>
</evidence>
<evidence type="ECO:0000256" key="3">
    <source>
        <dbReference type="ARBA" id="ARBA00022692"/>
    </source>
</evidence>
<feature type="transmembrane region" description="Helical" evidence="7">
    <location>
        <begin position="12"/>
        <end position="31"/>
    </location>
</feature>
<comment type="caution">
    <text evidence="9">The sequence shown here is derived from an EMBL/GenBank/DDBJ whole genome shotgun (WGS) entry which is preliminary data.</text>
</comment>
<keyword evidence="5 7" id="KW-0472">Membrane</keyword>
<evidence type="ECO:0000256" key="2">
    <source>
        <dbReference type="ARBA" id="ARBA00007362"/>
    </source>
</evidence>
<keyword evidence="3 7" id="KW-0812">Transmembrane</keyword>
<evidence type="ECO:0000256" key="4">
    <source>
        <dbReference type="ARBA" id="ARBA00022989"/>
    </source>
</evidence>
<reference evidence="9 10" key="1">
    <citation type="submission" date="2021-09" db="EMBL/GenBank/DDBJ databases">
        <title>Whole genome sequence of Nocardioides sp. GBK3QG-3.</title>
        <authorList>
            <person name="Tuo L."/>
        </authorList>
    </citation>
    <scope>NUCLEOTIDE SEQUENCE [LARGE SCALE GENOMIC DNA]</scope>
    <source>
        <strain evidence="9 10">GBK3QG-3</strain>
    </source>
</reference>
<dbReference type="InterPro" id="IPR000620">
    <property type="entry name" value="EamA_dom"/>
</dbReference>
<feature type="transmembrane region" description="Helical" evidence="7">
    <location>
        <begin position="101"/>
        <end position="120"/>
    </location>
</feature>
<proteinExistence type="inferred from homology"/>
<dbReference type="PANTHER" id="PTHR32322:SF2">
    <property type="entry name" value="EAMA DOMAIN-CONTAINING PROTEIN"/>
    <property type="match status" value="1"/>
</dbReference>
<sequence>MPPLAPETSRTTLLAALVTVWVLWGSVYLAIRIVVDEVDPFQAMAQRFAAAALILAAIVVVRRGARGLRVSRREVGALVATGVLLVGLGNGLQALAQVRGLPSGVAALVVATVPAWAVLLRVATGERPSSMTLAGVAVGFLGLAVLVLLGHGVGEALPIGAVLLCLGSSISWTLGSFLAGTLALPDDLFVVATYQQLVAACCSSLLAFGHGERFSVDYSVGGWAALAYLVVACSIVSFVAFAWLLTHVPLSLTATHAYVNPVVAVLLGWAILAEPLGAPVLVGGGIVVSAVVLIVTAERRPSDPLSEGAPVTAITPVGEANAPSEGRNYRIVRPQSLPRAGTDEPCRSHE</sequence>
<dbReference type="Gene3D" id="1.10.3730.20">
    <property type="match status" value="1"/>
</dbReference>
<keyword evidence="4 7" id="KW-1133">Transmembrane helix</keyword>
<feature type="transmembrane region" description="Helical" evidence="7">
    <location>
        <begin position="43"/>
        <end position="63"/>
    </location>
</feature>
<feature type="transmembrane region" description="Helical" evidence="7">
    <location>
        <begin position="188"/>
        <end position="208"/>
    </location>
</feature>
<dbReference type="PANTHER" id="PTHR32322">
    <property type="entry name" value="INNER MEMBRANE TRANSPORTER"/>
    <property type="match status" value="1"/>
</dbReference>
<comment type="subcellular location">
    <subcellularLocation>
        <location evidence="1">Membrane</location>
        <topology evidence="1">Multi-pass membrane protein</topology>
    </subcellularLocation>
</comment>
<feature type="transmembrane region" description="Helical" evidence="7">
    <location>
        <begin position="132"/>
        <end position="153"/>
    </location>
</feature>
<dbReference type="EMBL" id="JAIQZJ010000004">
    <property type="protein sequence ID" value="MBZ5738399.1"/>
    <property type="molecule type" value="Genomic_DNA"/>
</dbReference>
<evidence type="ECO:0000256" key="5">
    <source>
        <dbReference type="ARBA" id="ARBA00023136"/>
    </source>
</evidence>
<dbReference type="Pfam" id="PF00892">
    <property type="entry name" value="EamA"/>
    <property type="match status" value="2"/>
</dbReference>